<feature type="non-terminal residue" evidence="1">
    <location>
        <position position="85"/>
    </location>
</feature>
<dbReference type="EMBL" id="UINC01016483">
    <property type="protein sequence ID" value="SVA68591.1"/>
    <property type="molecule type" value="Genomic_DNA"/>
</dbReference>
<accession>A0A381XW03</accession>
<dbReference type="AlphaFoldDB" id="A0A381XW03"/>
<name>A0A381XW03_9ZZZZ</name>
<organism evidence="1">
    <name type="scientific">marine metagenome</name>
    <dbReference type="NCBI Taxonomy" id="408172"/>
    <lineage>
        <taxon>unclassified sequences</taxon>
        <taxon>metagenomes</taxon>
        <taxon>ecological metagenomes</taxon>
    </lineage>
</organism>
<gene>
    <name evidence="1" type="ORF">METZ01_LOCUS121445</name>
</gene>
<evidence type="ECO:0008006" key="2">
    <source>
        <dbReference type="Google" id="ProtNLM"/>
    </source>
</evidence>
<sequence length="85" mass="9854">MKNLILFLSISYLSAQFNYSGEINPSVMTRTSNKTQIDLPYRIMSVNLGYTLGNLDFKTVSALEHRNNPSEWGYDIREAYFAYYP</sequence>
<evidence type="ECO:0000313" key="1">
    <source>
        <dbReference type="EMBL" id="SVA68591.1"/>
    </source>
</evidence>
<protein>
    <recommendedName>
        <fullName evidence="2">DUF5723 domain-containing protein</fullName>
    </recommendedName>
</protein>
<reference evidence="1" key="1">
    <citation type="submission" date="2018-05" db="EMBL/GenBank/DDBJ databases">
        <authorList>
            <person name="Lanie J.A."/>
            <person name="Ng W.-L."/>
            <person name="Kazmierczak K.M."/>
            <person name="Andrzejewski T.M."/>
            <person name="Davidsen T.M."/>
            <person name="Wayne K.J."/>
            <person name="Tettelin H."/>
            <person name="Glass J.I."/>
            <person name="Rusch D."/>
            <person name="Podicherti R."/>
            <person name="Tsui H.-C.T."/>
            <person name="Winkler M.E."/>
        </authorList>
    </citation>
    <scope>NUCLEOTIDE SEQUENCE</scope>
</reference>
<proteinExistence type="predicted"/>